<keyword evidence="2" id="KW-0004">4Fe-4S</keyword>
<dbReference type="GO" id="GO:0003887">
    <property type="term" value="F:DNA-directed DNA polymerase activity"/>
    <property type="evidence" value="ECO:0007669"/>
    <property type="project" value="InterPro"/>
</dbReference>
<dbReference type="NCBIfam" id="TIGR00573">
    <property type="entry name" value="dnaq"/>
    <property type="match status" value="1"/>
</dbReference>
<evidence type="ECO:0000256" key="1">
    <source>
        <dbReference type="ARBA" id="ARBA00001966"/>
    </source>
</evidence>
<keyword evidence="13" id="KW-0238">DNA-binding</keyword>
<feature type="binding site" evidence="17">
    <location>
        <begin position="284"/>
        <end position="291"/>
    </location>
    <ligand>
        <name>ATP</name>
        <dbReference type="ChEBI" id="CHEBI:30616"/>
    </ligand>
</feature>
<dbReference type="SMART" id="SM00491">
    <property type="entry name" value="HELICc2"/>
    <property type="match status" value="1"/>
</dbReference>
<dbReference type="GO" id="GO:0051539">
    <property type="term" value="F:4 iron, 4 sulfur cluster binding"/>
    <property type="evidence" value="ECO:0007669"/>
    <property type="project" value="UniProtKB-KW"/>
</dbReference>
<comment type="similarity">
    <text evidence="17">Belongs to the helicase family. DinG subfamily. Type 2 sub-subfamily.</text>
</comment>
<keyword evidence="8" id="KW-0347">Helicase</keyword>
<dbReference type="NCBIfam" id="TIGR01407">
    <property type="entry name" value="dinG_rel"/>
    <property type="match status" value="1"/>
</dbReference>
<evidence type="ECO:0000313" key="22">
    <source>
        <dbReference type="Proteomes" id="UP000050544"/>
    </source>
</evidence>
<evidence type="ECO:0000256" key="12">
    <source>
        <dbReference type="ARBA" id="ARBA00023014"/>
    </source>
</evidence>
<evidence type="ECO:0000256" key="3">
    <source>
        <dbReference type="ARBA" id="ARBA00022722"/>
    </source>
</evidence>
<evidence type="ECO:0000256" key="6">
    <source>
        <dbReference type="ARBA" id="ARBA00022763"/>
    </source>
</evidence>
<keyword evidence="7 17" id="KW-0378">Hydrolase</keyword>
<dbReference type="EC" id="3.1.-.-" evidence="17"/>
<dbReference type="SMART" id="SM00479">
    <property type="entry name" value="EXOIII"/>
    <property type="match status" value="1"/>
</dbReference>
<evidence type="ECO:0000256" key="5">
    <source>
        <dbReference type="ARBA" id="ARBA00022741"/>
    </source>
</evidence>
<dbReference type="HAMAP" id="MF_02206">
    <property type="entry name" value="DinG_exonucl"/>
    <property type="match status" value="1"/>
</dbReference>
<feature type="domain" description="Helicase C-terminal" evidence="20">
    <location>
        <begin position="748"/>
        <end position="922"/>
    </location>
</feature>
<dbReference type="InterPro" id="IPR006554">
    <property type="entry name" value="Helicase-like_DEXD_c2"/>
</dbReference>
<keyword evidence="9 17" id="KW-0269">Exonuclease</keyword>
<proteinExistence type="inferred from homology"/>
<comment type="function">
    <text evidence="17">3'-5' exonuclease.</text>
</comment>
<dbReference type="Pfam" id="PF06733">
    <property type="entry name" value="DEAD_2"/>
    <property type="match status" value="1"/>
</dbReference>
<keyword evidence="3 17" id="KW-0540">Nuclease</keyword>
<dbReference type="SUPFAM" id="SSF53098">
    <property type="entry name" value="Ribonuclease H-like"/>
    <property type="match status" value="1"/>
</dbReference>
<dbReference type="CDD" id="cd06127">
    <property type="entry name" value="DEDDh"/>
    <property type="match status" value="1"/>
</dbReference>
<dbReference type="PROSITE" id="PS51192">
    <property type="entry name" value="HELICASE_ATP_BIND_1"/>
    <property type="match status" value="1"/>
</dbReference>
<dbReference type="PROSITE" id="PS51194">
    <property type="entry name" value="HELICASE_CTER"/>
    <property type="match status" value="1"/>
</dbReference>
<comment type="caution">
    <text evidence="21">The sequence shown here is derived from an EMBL/GenBank/DDBJ whole genome shotgun (WGS) entry which is preliminary data.</text>
</comment>
<dbReference type="AlphaFoldDB" id="A0A0P6XMC2"/>
<evidence type="ECO:0000256" key="17">
    <source>
        <dbReference type="HAMAP-Rule" id="MF_02206"/>
    </source>
</evidence>
<dbReference type="InterPro" id="IPR006555">
    <property type="entry name" value="ATP-dep_Helicase_C"/>
</dbReference>
<comment type="catalytic activity">
    <reaction evidence="16">
        <text>ATP + H2O = ADP + phosphate + H(+)</text>
        <dbReference type="Rhea" id="RHEA:13065"/>
        <dbReference type="ChEBI" id="CHEBI:15377"/>
        <dbReference type="ChEBI" id="CHEBI:15378"/>
        <dbReference type="ChEBI" id="CHEBI:30616"/>
        <dbReference type="ChEBI" id="CHEBI:43474"/>
        <dbReference type="ChEBI" id="CHEBI:456216"/>
        <dbReference type="EC" id="5.6.2.3"/>
    </reaction>
</comment>
<evidence type="ECO:0000313" key="21">
    <source>
        <dbReference type="EMBL" id="KPL83964.1"/>
    </source>
</evidence>
<dbReference type="InterPro" id="IPR012337">
    <property type="entry name" value="RNaseH-like_sf"/>
</dbReference>
<feature type="domain" description="Helicase ATP-binding" evidence="19">
    <location>
        <begin position="249"/>
        <end position="514"/>
    </location>
</feature>
<evidence type="ECO:0000256" key="11">
    <source>
        <dbReference type="ARBA" id="ARBA00023004"/>
    </source>
</evidence>
<evidence type="ECO:0000256" key="13">
    <source>
        <dbReference type="ARBA" id="ARBA00023125"/>
    </source>
</evidence>
<evidence type="ECO:0000256" key="16">
    <source>
        <dbReference type="ARBA" id="ARBA00048954"/>
    </source>
</evidence>
<evidence type="ECO:0000256" key="2">
    <source>
        <dbReference type="ARBA" id="ARBA00022485"/>
    </source>
</evidence>
<dbReference type="InterPro" id="IPR027417">
    <property type="entry name" value="P-loop_NTPase"/>
</dbReference>
<keyword evidence="10 17" id="KW-0067">ATP-binding</keyword>
<dbReference type="InterPro" id="IPR006310">
    <property type="entry name" value="DinG"/>
</dbReference>
<evidence type="ECO:0000256" key="10">
    <source>
        <dbReference type="ARBA" id="ARBA00022840"/>
    </source>
</evidence>
<dbReference type="SMART" id="SM00487">
    <property type="entry name" value="DEXDc"/>
    <property type="match status" value="1"/>
</dbReference>
<dbReference type="PANTHER" id="PTHR11472">
    <property type="entry name" value="DNA REPAIR DEAD HELICASE RAD3/XP-D SUBFAMILY MEMBER"/>
    <property type="match status" value="1"/>
</dbReference>
<dbReference type="EMBL" id="LGKO01000002">
    <property type="protein sequence ID" value="KPL83964.1"/>
    <property type="molecule type" value="Genomic_DNA"/>
</dbReference>
<dbReference type="InterPro" id="IPR014001">
    <property type="entry name" value="Helicase_ATP-bd"/>
</dbReference>
<dbReference type="InterPro" id="IPR014013">
    <property type="entry name" value="Helic_SF1/SF2_ATP-bd_DinG/Rad3"/>
</dbReference>
<dbReference type="Pfam" id="PF13307">
    <property type="entry name" value="Helicase_C_2"/>
    <property type="match status" value="1"/>
</dbReference>
<comment type="cofactor">
    <cofactor evidence="1">
        <name>[4Fe-4S] cluster</name>
        <dbReference type="ChEBI" id="CHEBI:49883"/>
    </cofactor>
</comment>
<gene>
    <name evidence="17" type="primary">dinG</name>
    <name evidence="21" type="ORF">SE15_01810</name>
</gene>
<dbReference type="PANTHER" id="PTHR11472:SF34">
    <property type="entry name" value="REGULATOR OF TELOMERE ELONGATION HELICASE 1"/>
    <property type="match status" value="1"/>
</dbReference>
<keyword evidence="11" id="KW-0408">Iron</keyword>
<organism evidence="21 22">
    <name type="scientific">Thermanaerothrix daxensis</name>
    <dbReference type="NCBI Taxonomy" id="869279"/>
    <lineage>
        <taxon>Bacteria</taxon>
        <taxon>Bacillati</taxon>
        <taxon>Chloroflexota</taxon>
        <taxon>Anaerolineae</taxon>
        <taxon>Anaerolineales</taxon>
        <taxon>Anaerolineaceae</taxon>
        <taxon>Thermanaerothrix</taxon>
    </lineage>
</organism>
<dbReference type="InterPro" id="IPR006054">
    <property type="entry name" value="DnaQ"/>
</dbReference>
<dbReference type="InterPro" id="IPR036397">
    <property type="entry name" value="RNaseH_sf"/>
</dbReference>
<keyword evidence="6" id="KW-0227">DNA damage</keyword>
<evidence type="ECO:0000256" key="4">
    <source>
        <dbReference type="ARBA" id="ARBA00022723"/>
    </source>
</evidence>
<dbReference type="PROSITE" id="PS51193">
    <property type="entry name" value="HELICASE_ATP_BIND_2"/>
    <property type="match status" value="1"/>
</dbReference>
<dbReference type="GO" id="GO:0043139">
    <property type="term" value="F:5'-3' DNA helicase activity"/>
    <property type="evidence" value="ECO:0007669"/>
    <property type="project" value="UniProtKB-EC"/>
</dbReference>
<dbReference type="GO" id="GO:0008408">
    <property type="term" value="F:3'-5' exonuclease activity"/>
    <property type="evidence" value="ECO:0007669"/>
    <property type="project" value="UniProtKB-UniRule"/>
</dbReference>
<reference evidence="21 22" key="1">
    <citation type="submission" date="2015-07" db="EMBL/GenBank/DDBJ databases">
        <title>Whole genome sequence of Thermanaerothrix daxensis DSM 23592.</title>
        <authorList>
            <person name="Hemp J."/>
            <person name="Ward L.M."/>
            <person name="Pace L.A."/>
            <person name="Fischer W.W."/>
        </authorList>
    </citation>
    <scope>NUCLEOTIDE SEQUENCE [LARGE SCALE GENOMIC DNA]</scope>
    <source>
        <strain evidence="21 22">GNS-1</strain>
    </source>
</reference>
<evidence type="ECO:0000256" key="15">
    <source>
        <dbReference type="ARBA" id="ARBA00023235"/>
    </source>
</evidence>
<dbReference type="GO" id="GO:0016887">
    <property type="term" value="F:ATP hydrolysis activity"/>
    <property type="evidence" value="ECO:0007669"/>
    <property type="project" value="RHEA"/>
</dbReference>
<feature type="short sequence motif" description="DEAH box" evidence="17">
    <location>
        <begin position="466"/>
        <end position="469"/>
    </location>
</feature>
<feature type="domain" description="Helicase ATP-binding" evidence="18">
    <location>
        <begin position="271"/>
        <end position="519"/>
    </location>
</feature>
<dbReference type="GO" id="GO:0005524">
    <property type="term" value="F:ATP binding"/>
    <property type="evidence" value="ECO:0007669"/>
    <property type="project" value="UniProtKB-UniRule"/>
</dbReference>
<dbReference type="InterPro" id="IPR013520">
    <property type="entry name" value="Ribonucl_H"/>
</dbReference>
<keyword evidence="12" id="KW-0411">Iron-sulfur</keyword>
<dbReference type="GO" id="GO:0006260">
    <property type="term" value="P:DNA replication"/>
    <property type="evidence" value="ECO:0007669"/>
    <property type="project" value="InterPro"/>
</dbReference>
<sequence>MTSLVALDLETTGTDPTRDAIIEIGVVRFNGPRVEETWSTLVNPGRPIPPAITQLTGINDLMVRDAPPIHAVLPRLESFVGDSVVVGHNIGFDLGFLRRQRALTLVEAVDTYELAAILMPSASRYNLGSLGQLLGIPLPNSHRALDDARLTHAVYHRLYEKALSLPIEIVQELVGLSESLDWMGYWFFSEVLRQRAREGIQARQVPRPSRGWFQTADSEWMARPLELRTPAPVALDIDEAAALLEPGGVFSQYMSGFEYRSEQVAMLRAVAQALSEGYHLLVEAGTGTGKSFAYLIPAALWAWKNGRRVVISTNTITLQEQLIKKDIPDLLAALGLEIRATVMKGRGNYLCPRRLEALRQRGPQSVEELRILGKILVWLWEGGSGDRNEITLHGPVEREVWQRLSAEDEECKAETCLKRTGGACPFYRSRQAALASHLVVVNHALLLADVVAGNRVIPDYEALIVDEAHHLEEATTNALSYRVTREDLARMLRELGGTSSGILGHLLVQLRGILRPSDFAAVNREMQVLTDLAFQVEQGLVQFFNALEMFLEYEREGQPVGMYGQQVRLLPANRHQPAWEAVELAWGAVHERLVALLARSEQLTRALGEVLGLTPEELEDALGTLNGVLRRLNEADHYLTTLVSQPDPAYVYWVETTGSNISRVALQIAPIHIGTLMEKYLWNEKRSVVLTSATLTTQGNFDYLRSRLNAYTADELALDSPFDYQNSTLLYVVNDIPEPNGGGDYQRKVEQTLVRLAKATGGRMLVLFTSYAQLRRTSEAITARLLEADIQVYEQGEGASSNLLLESFRESERAVLLGTRAFWEGVDIPGEALSVLVIVRLPFDVPSDPIVAARAETFDDPFNEYQLPEAILRFRQGFGRLIRTQTDRGAVVILDRRVITKGYGKAFLDSLPQCTMRIASMQELPAAVVRWLNL</sequence>
<dbReference type="InterPro" id="IPR011545">
    <property type="entry name" value="DEAD/DEAH_box_helicase_dom"/>
</dbReference>
<evidence type="ECO:0000259" key="19">
    <source>
        <dbReference type="PROSITE" id="PS51193"/>
    </source>
</evidence>
<dbReference type="SUPFAM" id="SSF52540">
    <property type="entry name" value="P-loop containing nucleoside triphosphate hydrolases"/>
    <property type="match status" value="1"/>
</dbReference>
<keyword evidence="14" id="KW-0234">DNA repair</keyword>
<dbReference type="InterPro" id="IPR010614">
    <property type="entry name" value="RAD3-like_helicase_DEAD"/>
</dbReference>
<dbReference type="InterPro" id="IPR045028">
    <property type="entry name" value="DinG/Rad3-like"/>
</dbReference>
<dbReference type="GO" id="GO:0003677">
    <property type="term" value="F:DNA binding"/>
    <property type="evidence" value="ECO:0007669"/>
    <property type="project" value="UniProtKB-KW"/>
</dbReference>
<dbReference type="GO" id="GO:0006281">
    <property type="term" value="P:DNA repair"/>
    <property type="evidence" value="ECO:0007669"/>
    <property type="project" value="UniProtKB-KW"/>
</dbReference>
<evidence type="ECO:0000256" key="8">
    <source>
        <dbReference type="ARBA" id="ARBA00022806"/>
    </source>
</evidence>
<name>A0A0P6XMC2_9CHLR</name>
<evidence type="ECO:0000256" key="7">
    <source>
        <dbReference type="ARBA" id="ARBA00022801"/>
    </source>
</evidence>
<keyword evidence="4" id="KW-0479">Metal-binding</keyword>
<dbReference type="Gene3D" id="3.30.420.10">
    <property type="entry name" value="Ribonuclease H-like superfamily/Ribonuclease H"/>
    <property type="match status" value="1"/>
</dbReference>
<dbReference type="Pfam" id="PF00929">
    <property type="entry name" value="RNase_T"/>
    <property type="match status" value="1"/>
</dbReference>
<dbReference type="Gene3D" id="3.40.50.300">
    <property type="entry name" value="P-loop containing nucleotide triphosphate hydrolases"/>
    <property type="match status" value="2"/>
</dbReference>
<evidence type="ECO:0000256" key="9">
    <source>
        <dbReference type="ARBA" id="ARBA00022839"/>
    </source>
</evidence>
<dbReference type="GO" id="GO:0046872">
    <property type="term" value="F:metal ion binding"/>
    <property type="evidence" value="ECO:0007669"/>
    <property type="project" value="UniProtKB-KW"/>
</dbReference>
<evidence type="ECO:0000256" key="14">
    <source>
        <dbReference type="ARBA" id="ARBA00023204"/>
    </source>
</evidence>
<keyword evidence="15" id="KW-0413">Isomerase</keyword>
<dbReference type="Proteomes" id="UP000050544">
    <property type="component" value="Unassembled WGS sequence"/>
</dbReference>
<accession>A0A0P6XMC2</accession>
<dbReference type="Pfam" id="PF00270">
    <property type="entry name" value="DEAD"/>
    <property type="match status" value="1"/>
</dbReference>
<dbReference type="SMART" id="SM00488">
    <property type="entry name" value="DEXDc2"/>
    <property type="match status" value="1"/>
</dbReference>
<dbReference type="InterPro" id="IPR001650">
    <property type="entry name" value="Helicase_C-like"/>
</dbReference>
<protein>
    <recommendedName>
        <fullName evidence="17">3'-5' exonuclease DinG</fullName>
        <ecNumber evidence="17">3.1.-.-</ecNumber>
    </recommendedName>
</protein>
<dbReference type="PATRIC" id="fig|869279.4.peg.362"/>
<dbReference type="FunFam" id="3.30.420.10:FF:000045">
    <property type="entry name" value="3'-5' exonuclease DinG"/>
    <property type="match status" value="1"/>
</dbReference>
<evidence type="ECO:0000259" key="18">
    <source>
        <dbReference type="PROSITE" id="PS51192"/>
    </source>
</evidence>
<evidence type="ECO:0000259" key="20">
    <source>
        <dbReference type="PROSITE" id="PS51194"/>
    </source>
</evidence>
<dbReference type="STRING" id="869279.SE15_01810"/>
<keyword evidence="22" id="KW-1185">Reference proteome</keyword>
<keyword evidence="5 17" id="KW-0547">Nucleotide-binding</keyword>